<keyword evidence="1" id="KW-0805">Transcription regulation</keyword>
<evidence type="ECO:0000259" key="4">
    <source>
        <dbReference type="PROSITE" id="PS01124"/>
    </source>
</evidence>
<evidence type="ECO:0000256" key="2">
    <source>
        <dbReference type="ARBA" id="ARBA00023125"/>
    </source>
</evidence>
<keyword evidence="2" id="KW-0238">DNA-binding</keyword>
<dbReference type="GO" id="GO:0005829">
    <property type="term" value="C:cytosol"/>
    <property type="evidence" value="ECO:0007669"/>
    <property type="project" value="TreeGrafter"/>
</dbReference>
<sequence length="339" mass="38425">MTFNGRFLLNIIHFAAQRGSCKQKLLQLSGHSYSELNTEAFRVEMQAYNKVMEACLAATNDPFFGMHMGEYMNLSAAGLISQIIQTSSTVKEALEYCCEFSGLGCRALPLALTEEKNHFKLTFTPDALWQTHSPSVVQQTAEGSLVFTIREFQVLTRQQHRPLAVSFAFSQPETTDEYHRLLQCPVKFNQPETAIFFDKAHVNEPVITSNFKLLQILVQHAEEQLASLAQQEGFAEMVKRTVVHLANPQFPTIEQAAAHLGLSVRSLQRKLQQDQINFKTLIESLRKELALRYLKNSNLSINEVAFLLSYADASVFIRSFKRWTGYTPLGYRTHHSIAS</sequence>
<reference evidence="5 6" key="1">
    <citation type="submission" date="2024-04" db="EMBL/GenBank/DDBJ databases">
        <title>Novel genus in family Flammeovirgaceae.</title>
        <authorList>
            <person name="Nguyen T.H."/>
            <person name="Vuong T.Q."/>
            <person name="Le H."/>
            <person name="Kim S.-G."/>
        </authorList>
    </citation>
    <scope>NUCLEOTIDE SEQUENCE [LARGE SCALE GENOMIC DNA]</scope>
    <source>
        <strain evidence="5 6">JCM 23209</strain>
    </source>
</reference>
<dbReference type="RefSeq" id="WP_346819806.1">
    <property type="nucleotide sequence ID" value="NZ_JBDKWZ010000002.1"/>
</dbReference>
<protein>
    <submittedName>
        <fullName evidence="5">AraC family transcriptional regulator ligand-binding domain-containing protein</fullName>
    </submittedName>
</protein>
<dbReference type="AlphaFoldDB" id="A0AAW9S3P6"/>
<evidence type="ECO:0000313" key="6">
    <source>
        <dbReference type="Proteomes" id="UP001403385"/>
    </source>
</evidence>
<dbReference type="SUPFAM" id="SSF46689">
    <property type="entry name" value="Homeodomain-like"/>
    <property type="match status" value="1"/>
</dbReference>
<dbReference type="PANTHER" id="PTHR47894">
    <property type="entry name" value="HTH-TYPE TRANSCRIPTIONAL REGULATOR GADX"/>
    <property type="match status" value="1"/>
</dbReference>
<evidence type="ECO:0000313" key="5">
    <source>
        <dbReference type="EMBL" id="MEN7547018.1"/>
    </source>
</evidence>
<dbReference type="GO" id="GO:0000976">
    <property type="term" value="F:transcription cis-regulatory region binding"/>
    <property type="evidence" value="ECO:0007669"/>
    <property type="project" value="TreeGrafter"/>
</dbReference>
<dbReference type="PANTHER" id="PTHR47894:SF4">
    <property type="entry name" value="HTH-TYPE TRANSCRIPTIONAL REGULATOR GADX"/>
    <property type="match status" value="1"/>
</dbReference>
<dbReference type="EMBL" id="JBDKWZ010000002">
    <property type="protein sequence ID" value="MEN7547018.1"/>
    <property type="molecule type" value="Genomic_DNA"/>
</dbReference>
<evidence type="ECO:0000256" key="3">
    <source>
        <dbReference type="ARBA" id="ARBA00023163"/>
    </source>
</evidence>
<feature type="domain" description="HTH araC/xylS-type" evidence="4">
    <location>
        <begin position="235"/>
        <end position="334"/>
    </location>
</feature>
<dbReference type="SMART" id="SM00342">
    <property type="entry name" value="HTH_ARAC"/>
    <property type="match status" value="1"/>
</dbReference>
<dbReference type="Proteomes" id="UP001403385">
    <property type="component" value="Unassembled WGS sequence"/>
</dbReference>
<dbReference type="GO" id="GO:0003700">
    <property type="term" value="F:DNA-binding transcription factor activity"/>
    <property type="evidence" value="ECO:0007669"/>
    <property type="project" value="InterPro"/>
</dbReference>
<comment type="caution">
    <text evidence="5">The sequence shown here is derived from an EMBL/GenBank/DDBJ whole genome shotgun (WGS) entry which is preliminary data.</text>
</comment>
<dbReference type="Pfam" id="PF12625">
    <property type="entry name" value="Arabinose_bd"/>
    <property type="match status" value="1"/>
</dbReference>
<organism evidence="5 6">
    <name type="scientific">Rapidithrix thailandica</name>
    <dbReference type="NCBI Taxonomy" id="413964"/>
    <lineage>
        <taxon>Bacteria</taxon>
        <taxon>Pseudomonadati</taxon>
        <taxon>Bacteroidota</taxon>
        <taxon>Cytophagia</taxon>
        <taxon>Cytophagales</taxon>
        <taxon>Flammeovirgaceae</taxon>
        <taxon>Rapidithrix</taxon>
    </lineage>
</organism>
<gene>
    <name evidence="5" type="ORF">AAG747_03815</name>
</gene>
<accession>A0AAW9S3P6</accession>
<dbReference type="InterPro" id="IPR018060">
    <property type="entry name" value="HTH_AraC"/>
</dbReference>
<name>A0AAW9S3P6_9BACT</name>
<keyword evidence="3" id="KW-0804">Transcription</keyword>
<evidence type="ECO:0000256" key="1">
    <source>
        <dbReference type="ARBA" id="ARBA00023015"/>
    </source>
</evidence>
<dbReference type="InterPro" id="IPR009057">
    <property type="entry name" value="Homeodomain-like_sf"/>
</dbReference>
<dbReference type="PROSITE" id="PS01124">
    <property type="entry name" value="HTH_ARAC_FAMILY_2"/>
    <property type="match status" value="1"/>
</dbReference>
<dbReference type="Gene3D" id="1.10.10.60">
    <property type="entry name" value="Homeodomain-like"/>
    <property type="match status" value="1"/>
</dbReference>
<dbReference type="Pfam" id="PF12833">
    <property type="entry name" value="HTH_18"/>
    <property type="match status" value="1"/>
</dbReference>
<proteinExistence type="predicted"/>
<keyword evidence="6" id="KW-1185">Reference proteome</keyword>
<dbReference type="InterPro" id="IPR032687">
    <property type="entry name" value="AraC-type_N"/>
</dbReference>